<comment type="caution">
    <text evidence="1">The sequence shown here is derived from an EMBL/GenBank/DDBJ whole genome shotgun (WGS) entry which is preliminary data.</text>
</comment>
<name>A0AAN9TB51_PSOTE</name>
<accession>A0AAN9TB51</accession>
<proteinExistence type="predicted"/>
<evidence type="ECO:0000313" key="2">
    <source>
        <dbReference type="Proteomes" id="UP001386955"/>
    </source>
</evidence>
<keyword evidence="2" id="KW-1185">Reference proteome</keyword>
<reference evidence="1 2" key="1">
    <citation type="submission" date="2024-01" db="EMBL/GenBank/DDBJ databases">
        <title>The genomes of 5 underutilized Papilionoideae crops provide insights into root nodulation and disease resistanc.</title>
        <authorList>
            <person name="Jiang F."/>
        </authorList>
    </citation>
    <scope>NUCLEOTIDE SEQUENCE [LARGE SCALE GENOMIC DNA]</scope>
    <source>
        <strain evidence="1">DUOXIRENSHENG_FW03</strain>
        <tissue evidence="1">Leaves</tissue>
    </source>
</reference>
<dbReference type="AlphaFoldDB" id="A0AAN9TB51"/>
<organism evidence="1 2">
    <name type="scientific">Psophocarpus tetragonolobus</name>
    <name type="common">Winged bean</name>
    <name type="synonym">Dolichos tetragonolobus</name>
    <dbReference type="NCBI Taxonomy" id="3891"/>
    <lineage>
        <taxon>Eukaryota</taxon>
        <taxon>Viridiplantae</taxon>
        <taxon>Streptophyta</taxon>
        <taxon>Embryophyta</taxon>
        <taxon>Tracheophyta</taxon>
        <taxon>Spermatophyta</taxon>
        <taxon>Magnoliopsida</taxon>
        <taxon>eudicotyledons</taxon>
        <taxon>Gunneridae</taxon>
        <taxon>Pentapetalae</taxon>
        <taxon>rosids</taxon>
        <taxon>fabids</taxon>
        <taxon>Fabales</taxon>
        <taxon>Fabaceae</taxon>
        <taxon>Papilionoideae</taxon>
        <taxon>50 kb inversion clade</taxon>
        <taxon>NPAAA clade</taxon>
        <taxon>indigoferoid/millettioid clade</taxon>
        <taxon>Phaseoleae</taxon>
        <taxon>Psophocarpus</taxon>
    </lineage>
</organism>
<evidence type="ECO:0000313" key="1">
    <source>
        <dbReference type="EMBL" id="KAK7411281.1"/>
    </source>
</evidence>
<dbReference type="Proteomes" id="UP001386955">
    <property type="component" value="Unassembled WGS sequence"/>
</dbReference>
<dbReference type="EMBL" id="JAYMYS010000001">
    <property type="protein sequence ID" value="KAK7411281.1"/>
    <property type="molecule type" value="Genomic_DNA"/>
</dbReference>
<gene>
    <name evidence="1" type="ORF">VNO78_02714</name>
</gene>
<sequence length="112" mass="12731">MRKSEGEGRAGEEAWSVIQRYGQIKEVVIPNKTDKRGQRFDFVPYLRGGDEDDPEVMDQRLRDVENVFLDAGLKEETCSSKANSSVKSSFVAAMVRSSEVDISPNMPRFNWK</sequence>
<protein>
    <submittedName>
        <fullName evidence="1">Uncharacterized protein</fullName>
    </submittedName>
</protein>